<reference evidence="1 2" key="1">
    <citation type="submission" date="2016-10" db="EMBL/GenBank/DDBJ databases">
        <authorList>
            <person name="de Groot N.N."/>
        </authorList>
    </citation>
    <scope>NUCLEOTIDE SEQUENCE [LARGE SCALE GENOMIC DNA]</scope>
    <source>
        <strain evidence="2">KMM 9023,NRIC 0796,JCM 17311,KCTC 23692</strain>
    </source>
</reference>
<dbReference type="OrthoDB" id="7875768at2"/>
<proteinExistence type="predicted"/>
<dbReference type="RefSeq" id="WP_092077592.1">
    <property type="nucleotide sequence ID" value="NZ_FOYI01000003.1"/>
</dbReference>
<evidence type="ECO:0000313" key="1">
    <source>
        <dbReference type="EMBL" id="SFR03359.1"/>
    </source>
</evidence>
<protein>
    <submittedName>
        <fullName evidence="1">Uncharacterized protein</fullName>
    </submittedName>
</protein>
<dbReference type="AlphaFoldDB" id="A0A1I6DD35"/>
<dbReference type="EMBL" id="FOYI01000003">
    <property type="protein sequence ID" value="SFR03359.1"/>
    <property type="molecule type" value="Genomic_DNA"/>
</dbReference>
<keyword evidence="2" id="KW-1185">Reference proteome</keyword>
<dbReference type="Proteomes" id="UP000199302">
    <property type="component" value="Unassembled WGS sequence"/>
</dbReference>
<name>A0A1I6DD35_9RHOB</name>
<accession>A0A1I6DD35</accession>
<organism evidence="1 2">
    <name type="scientific">Poseidonocella sedimentorum</name>
    <dbReference type="NCBI Taxonomy" id="871652"/>
    <lineage>
        <taxon>Bacteria</taxon>
        <taxon>Pseudomonadati</taxon>
        <taxon>Pseudomonadota</taxon>
        <taxon>Alphaproteobacteria</taxon>
        <taxon>Rhodobacterales</taxon>
        <taxon>Roseobacteraceae</taxon>
        <taxon>Poseidonocella</taxon>
    </lineage>
</organism>
<gene>
    <name evidence="1" type="ORF">SAMN04515673_1035</name>
</gene>
<dbReference type="STRING" id="871652.SAMN04515673_1035"/>
<sequence length="82" mass="9553">MDKQETGTGLIEPLVLRPEQRVDPLILTQRAADWTEDPKLRALISQIIREELQGSLGERMTRNMRKLVRREIARSLAERDED</sequence>
<evidence type="ECO:0000313" key="2">
    <source>
        <dbReference type="Proteomes" id="UP000199302"/>
    </source>
</evidence>